<dbReference type="EC" id="2.1.1.72" evidence="1"/>
<dbReference type="RefSeq" id="WP_111524777.1">
    <property type="nucleotide sequence ID" value="NZ_CP032364.1"/>
</dbReference>
<proteinExistence type="predicted"/>
<dbReference type="InterPro" id="IPR003356">
    <property type="entry name" value="DNA_methylase_A-5"/>
</dbReference>
<evidence type="ECO:0000256" key="4">
    <source>
        <dbReference type="ARBA" id="ARBA00022691"/>
    </source>
</evidence>
<dbReference type="OrthoDB" id="9814572at2"/>
<dbReference type="InterPro" id="IPR051537">
    <property type="entry name" value="DNA_Adenine_Mtase"/>
</dbReference>
<dbReference type="AlphaFoldDB" id="A0A385Q5C0"/>
<accession>A0A385Q5C0</accession>
<keyword evidence="8" id="KW-1185">Reference proteome</keyword>
<name>A0A385Q5C0_9FIRM</name>
<keyword evidence="2" id="KW-0489">Methyltransferase</keyword>
<comment type="catalytic activity">
    <reaction evidence="6">
        <text>a 2'-deoxyadenosine in DNA + S-adenosyl-L-methionine = an N(6)-methyl-2'-deoxyadenosine in DNA + S-adenosyl-L-homocysteine + H(+)</text>
        <dbReference type="Rhea" id="RHEA:15197"/>
        <dbReference type="Rhea" id="RHEA-COMP:12418"/>
        <dbReference type="Rhea" id="RHEA-COMP:12419"/>
        <dbReference type="ChEBI" id="CHEBI:15378"/>
        <dbReference type="ChEBI" id="CHEBI:57856"/>
        <dbReference type="ChEBI" id="CHEBI:59789"/>
        <dbReference type="ChEBI" id="CHEBI:90615"/>
        <dbReference type="ChEBI" id="CHEBI:90616"/>
        <dbReference type="EC" id="2.1.1.72"/>
    </reaction>
</comment>
<evidence type="ECO:0000256" key="5">
    <source>
        <dbReference type="ARBA" id="ARBA00022747"/>
    </source>
</evidence>
<dbReference type="Gene3D" id="3.40.50.150">
    <property type="entry name" value="Vaccinia Virus protein VP39"/>
    <property type="match status" value="1"/>
</dbReference>
<dbReference type="PRINTS" id="PR00507">
    <property type="entry name" value="N12N6MTFRASE"/>
</dbReference>
<dbReference type="GO" id="GO:0008170">
    <property type="term" value="F:N-methyltransferase activity"/>
    <property type="evidence" value="ECO:0007669"/>
    <property type="project" value="InterPro"/>
</dbReference>
<evidence type="ECO:0000256" key="3">
    <source>
        <dbReference type="ARBA" id="ARBA00022679"/>
    </source>
</evidence>
<organism evidence="7 8">
    <name type="scientific">Lachnoanaerobaculum umeaense</name>
    <dbReference type="NCBI Taxonomy" id="617123"/>
    <lineage>
        <taxon>Bacteria</taxon>
        <taxon>Bacillati</taxon>
        <taxon>Bacillota</taxon>
        <taxon>Clostridia</taxon>
        <taxon>Lachnospirales</taxon>
        <taxon>Lachnospiraceae</taxon>
        <taxon>Lachnoanaerobaculum</taxon>
    </lineage>
</organism>
<evidence type="ECO:0000313" key="7">
    <source>
        <dbReference type="EMBL" id="AYB00234.1"/>
    </source>
</evidence>
<dbReference type="GO" id="GO:0032259">
    <property type="term" value="P:methylation"/>
    <property type="evidence" value="ECO:0007669"/>
    <property type="project" value="UniProtKB-KW"/>
</dbReference>
<dbReference type="KEGG" id="lua:D4A81_09965"/>
<dbReference type="PANTHER" id="PTHR42933:SF3">
    <property type="entry name" value="TYPE I RESTRICTION ENZYME MJAVIII METHYLASE SUBUNIT"/>
    <property type="match status" value="1"/>
</dbReference>
<dbReference type="GO" id="GO:0003677">
    <property type="term" value="F:DNA binding"/>
    <property type="evidence" value="ECO:0007669"/>
    <property type="project" value="InterPro"/>
</dbReference>
<keyword evidence="4" id="KW-0949">S-adenosyl-L-methionine</keyword>
<dbReference type="GO" id="GO:0009007">
    <property type="term" value="F:site-specific DNA-methyltransferase (adenine-specific) activity"/>
    <property type="evidence" value="ECO:0007669"/>
    <property type="project" value="UniProtKB-EC"/>
</dbReference>
<protein>
    <recommendedName>
        <fullName evidence="1">site-specific DNA-methyltransferase (adenine-specific)</fullName>
        <ecNumber evidence="1">2.1.1.72</ecNumber>
    </recommendedName>
</protein>
<reference evidence="7 8" key="1">
    <citation type="submission" date="2018-09" db="EMBL/GenBank/DDBJ databases">
        <title>Genome sequencing of Lachnoanaerobaculum umeaense DSM 23576.</title>
        <authorList>
            <person name="Kook J.-K."/>
            <person name="Park S.-N."/>
            <person name="Lim Y.K."/>
        </authorList>
    </citation>
    <scope>NUCLEOTIDE SEQUENCE [LARGE SCALE GENOMIC DNA]</scope>
    <source>
        <strain evidence="8">DSM 23576 \ CCUG 58757</strain>
    </source>
</reference>
<dbReference type="GO" id="GO:0009307">
    <property type="term" value="P:DNA restriction-modification system"/>
    <property type="evidence" value="ECO:0007669"/>
    <property type="project" value="UniProtKB-KW"/>
</dbReference>
<gene>
    <name evidence="7" type="ORF">D4A81_09965</name>
</gene>
<dbReference type="Proteomes" id="UP000265562">
    <property type="component" value="Chromosome"/>
</dbReference>
<keyword evidence="5" id="KW-0680">Restriction system</keyword>
<evidence type="ECO:0000256" key="2">
    <source>
        <dbReference type="ARBA" id="ARBA00022603"/>
    </source>
</evidence>
<evidence type="ECO:0000313" key="8">
    <source>
        <dbReference type="Proteomes" id="UP000265562"/>
    </source>
</evidence>
<sequence>MDYKQEIINKIRDMSKYYSGHQVFRDWIELYALAIANVCEPEGTVVWNKREQQYLNTISKYQTAEVYGFAELGGLLTLALEKDMSDILGSVYMGIETGNKATGQFFTPDNVSQLVARLMDDEAVSNDMPIKLHEPACGSCGIIIAYARALRDKDINYQKLLDIKASDIDFACVYMSYIQLSLLGIKAVVVRQDSLLGEKVPQEHIFVTPARKGMLL</sequence>
<keyword evidence="3" id="KW-0808">Transferase</keyword>
<dbReference type="InterPro" id="IPR029063">
    <property type="entry name" value="SAM-dependent_MTases_sf"/>
</dbReference>
<evidence type="ECO:0000256" key="1">
    <source>
        <dbReference type="ARBA" id="ARBA00011900"/>
    </source>
</evidence>
<evidence type="ECO:0000256" key="6">
    <source>
        <dbReference type="ARBA" id="ARBA00047942"/>
    </source>
</evidence>
<dbReference type="PANTHER" id="PTHR42933">
    <property type="entry name" value="SLR6095 PROTEIN"/>
    <property type="match status" value="1"/>
</dbReference>
<dbReference type="SUPFAM" id="SSF53335">
    <property type="entry name" value="S-adenosyl-L-methionine-dependent methyltransferases"/>
    <property type="match status" value="1"/>
</dbReference>
<dbReference type="EMBL" id="CP032364">
    <property type="protein sequence ID" value="AYB00234.1"/>
    <property type="molecule type" value="Genomic_DNA"/>
</dbReference>
<dbReference type="Pfam" id="PF02384">
    <property type="entry name" value="N6_Mtase"/>
    <property type="match status" value="1"/>
</dbReference>